<evidence type="ECO:0000259" key="5">
    <source>
        <dbReference type="Pfam" id="PF25954"/>
    </source>
</evidence>
<proteinExistence type="inferred from homology"/>
<keyword evidence="3" id="KW-0472">Membrane</keyword>
<evidence type="ECO:0000313" key="7">
    <source>
        <dbReference type="Proteomes" id="UP000029577"/>
    </source>
</evidence>
<dbReference type="Gene3D" id="2.40.50.100">
    <property type="match status" value="1"/>
</dbReference>
<dbReference type="InterPro" id="IPR058625">
    <property type="entry name" value="MdtA-like_BSH"/>
</dbReference>
<dbReference type="SUPFAM" id="SSF111369">
    <property type="entry name" value="HlyD-like secretion proteins"/>
    <property type="match status" value="2"/>
</dbReference>
<reference evidence="6" key="1">
    <citation type="submission" date="2014-12" db="EMBL/GenBank/DDBJ databases">
        <title>The draft genome of the Tatumella morbirosei type strain, LMG23360T isolated from pineapple rot.</title>
        <authorList>
            <person name="Smits T.H."/>
            <person name="Palmer M."/>
            <person name="Venter S.N."/>
            <person name="Duffy B."/>
            <person name="Steenkamp E.T."/>
            <person name="Chan W.Y."/>
            <person name="Coutinho T.A."/>
            <person name="Coetzee M.P."/>
            <person name="De Maayer P."/>
        </authorList>
    </citation>
    <scope>NUCLEOTIDE SEQUENCE [LARGE SCALE GENOMIC DNA]</scope>
    <source>
        <strain evidence="6">LMG 23360</strain>
    </source>
</reference>
<dbReference type="GO" id="GO:0055085">
    <property type="term" value="P:transmembrane transport"/>
    <property type="evidence" value="ECO:0007669"/>
    <property type="project" value="InterPro"/>
</dbReference>
<dbReference type="Pfam" id="PF25954">
    <property type="entry name" value="Beta-barrel_RND_2"/>
    <property type="match status" value="1"/>
</dbReference>
<feature type="transmembrane region" description="Helical" evidence="3">
    <location>
        <begin position="7"/>
        <end position="26"/>
    </location>
</feature>
<dbReference type="Gene3D" id="1.10.287.470">
    <property type="entry name" value="Helix hairpin bin"/>
    <property type="match status" value="1"/>
</dbReference>
<accession>A0A095VZS5</accession>
<name>A0A095VZS5_9GAMM</name>
<keyword evidence="7" id="KW-1185">Reference proteome</keyword>
<dbReference type="Pfam" id="PF25917">
    <property type="entry name" value="BSH_RND"/>
    <property type="match status" value="1"/>
</dbReference>
<comment type="similarity">
    <text evidence="1">Belongs to the membrane fusion protein (MFP) (TC 8.A.1) family.</text>
</comment>
<evidence type="ECO:0000256" key="3">
    <source>
        <dbReference type="SAM" id="Phobius"/>
    </source>
</evidence>
<keyword evidence="3" id="KW-0812">Transmembrane</keyword>
<keyword evidence="3" id="KW-1133">Transmembrane helix</keyword>
<dbReference type="Proteomes" id="UP000029577">
    <property type="component" value="Unassembled WGS sequence"/>
</dbReference>
<feature type="domain" description="Multidrug resistance protein MdtA-like barrel-sandwich hybrid" evidence="4">
    <location>
        <begin position="49"/>
        <end position="243"/>
    </location>
</feature>
<sequence>MSKSSRFKITAIVVAVLVVIVALWLMNRPESDASSQTTDDAYIQADLTSISPRISGVISQVMVRDNQSVSAGQLLFTLDSRDYQIALQRADAGIRSAQATLDSLKAQIERQGSEQQQAQATIDASQADLQLAAENRQRFSNLARDGSGTRQAQQAAEATWKTARATLMKNNAALQAIKDQTQVLRADQEKAAADLQQANVAHADALLNLSYCQVKAPEDGIVAQRVVRTGSYAHTGEQQLTLVPLNRLYINANYRETQLANVRPGQSVTFHVDALPGITFTGKVESLSPASNVSFSPLPAHNATGNFTKIVQRITVRIVPDAGQKNLDRLKVGMSAEPTIHTDNP</sequence>
<dbReference type="eggNOG" id="COG1566">
    <property type="taxonomic scope" value="Bacteria"/>
</dbReference>
<dbReference type="EMBL" id="JPKR02000005">
    <property type="protein sequence ID" value="KGD80205.1"/>
    <property type="molecule type" value="Genomic_DNA"/>
</dbReference>
<dbReference type="AlphaFoldDB" id="A0A095VZS5"/>
<feature type="coiled-coil region" evidence="2">
    <location>
        <begin position="87"/>
        <end position="121"/>
    </location>
</feature>
<organism evidence="6 7">
    <name type="scientific">Tatumella morbirosei</name>
    <dbReference type="NCBI Taxonomy" id="642227"/>
    <lineage>
        <taxon>Bacteria</taxon>
        <taxon>Pseudomonadati</taxon>
        <taxon>Pseudomonadota</taxon>
        <taxon>Gammaproteobacteria</taxon>
        <taxon>Enterobacterales</taxon>
        <taxon>Erwiniaceae</taxon>
        <taxon>Tatumella</taxon>
    </lineage>
</organism>
<dbReference type="PANTHER" id="PTHR30386:SF24">
    <property type="entry name" value="MULTIDRUG RESISTANCE EFFLUX PUMP"/>
    <property type="match status" value="1"/>
</dbReference>
<dbReference type="OrthoDB" id="9811754at2"/>
<evidence type="ECO:0000259" key="4">
    <source>
        <dbReference type="Pfam" id="PF25917"/>
    </source>
</evidence>
<keyword evidence="2" id="KW-0175">Coiled coil</keyword>
<dbReference type="PANTHER" id="PTHR30386">
    <property type="entry name" value="MEMBRANE FUSION SUBUNIT OF EMRAB-TOLC MULTIDRUG EFFLUX PUMP"/>
    <property type="match status" value="1"/>
</dbReference>
<comment type="caution">
    <text evidence="6">The sequence shown here is derived from an EMBL/GenBank/DDBJ whole genome shotgun (WGS) entry which is preliminary data.</text>
</comment>
<dbReference type="RefSeq" id="WP_038015551.1">
    <property type="nucleotide sequence ID" value="NZ_JPKR02000005.1"/>
</dbReference>
<evidence type="ECO:0000256" key="2">
    <source>
        <dbReference type="SAM" id="Coils"/>
    </source>
</evidence>
<evidence type="ECO:0000256" key="1">
    <source>
        <dbReference type="ARBA" id="ARBA00009477"/>
    </source>
</evidence>
<gene>
    <name evidence="6" type="ORF">HA49_00600</name>
</gene>
<dbReference type="Gene3D" id="2.40.30.170">
    <property type="match status" value="1"/>
</dbReference>
<feature type="domain" description="CusB-like beta-barrel" evidence="5">
    <location>
        <begin position="249"/>
        <end position="292"/>
    </location>
</feature>
<protein>
    <submittedName>
        <fullName evidence="6">DSBA oxidoreductase</fullName>
    </submittedName>
</protein>
<dbReference type="STRING" id="642227.HA49_00600"/>
<dbReference type="InterPro" id="IPR050739">
    <property type="entry name" value="MFP"/>
</dbReference>
<dbReference type="PRINTS" id="PR01490">
    <property type="entry name" value="RTXTOXIND"/>
</dbReference>
<evidence type="ECO:0000313" key="6">
    <source>
        <dbReference type="EMBL" id="KGD80205.1"/>
    </source>
</evidence>
<dbReference type="InterPro" id="IPR058792">
    <property type="entry name" value="Beta-barrel_RND_2"/>
</dbReference>